<proteinExistence type="predicted"/>
<reference evidence="3 4" key="1">
    <citation type="submission" date="2015-09" db="EMBL/GenBank/DDBJ databases">
        <title>Draft genome sequence of Hydrogenibacillus schlegelii DSM 2000.</title>
        <authorList>
            <person name="Hemp J."/>
        </authorList>
    </citation>
    <scope>NUCLEOTIDE SEQUENCE [LARGE SCALE GENOMIC DNA]</scope>
    <source>
        <strain evidence="3 4">MA 48</strain>
    </source>
</reference>
<dbReference type="Gene3D" id="3.40.1610.10">
    <property type="entry name" value="CV3147-like domain"/>
    <property type="match status" value="1"/>
</dbReference>
<dbReference type="SUPFAM" id="SSF160991">
    <property type="entry name" value="CV3147-like"/>
    <property type="match status" value="1"/>
</dbReference>
<sequence>MGVIDEAQLREIAVGATVLGAGGGGDPYIGYLMAREAIRRHGPVHLVELEELPEAGLVLPVAMMGAPTVLVEKIPSGREVERVVRSIEAYLNRPVVALMSAEAGGINSMIPLFAAAQLRLPLLDADGMGRAFPEIPMTSMHLSGISATPMALVDEKGNALLLETIDNGWTERLSRTATIAMGGSSIIALYPMTVADARRAVIRGTLAKAAAIGRAILRPPAGTSPLDALLAVAGGRVLFRGKVVDVLRRTEGGFARGTATLEGHGTDRGSVLRLEFQNEHLVAIRDGVPTAMVPDLIAVLDAETLTPIPTEGLAYGQRVTVLGLPADPIWRTPAGLETVGPAAFGYPFDYVPIEEGDEDGVSPRD</sequence>
<comment type="caution">
    <text evidence="3">The sequence shown here is derived from an EMBL/GenBank/DDBJ whole genome shotgun (WGS) entry which is preliminary data.</text>
</comment>
<dbReference type="STRING" id="1484.SA87_12285"/>
<organism evidence="3 4">
    <name type="scientific">Hydrogenibacillus schlegelii</name>
    <name type="common">Bacillus schlegelii</name>
    <dbReference type="NCBI Taxonomy" id="1484"/>
    <lineage>
        <taxon>Bacteria</taxon>
        <taxon>Bacillati</taxon>
        <taxon>Bacillota</taxon>
        <taxon>Bacilli</taxon>
        <taxon>Bacillales</taxon>
        <taxon>Bacillales Family X. Incertae Sedis</taxon>
        <taxon>Hydrogenibacillus</taxon>
    </lineage>
</organism>
<dbReference type="Proteomes" id="UP000243024">
    <property type="component" value="Unassembled WGS sequence"/>
</dbReference>
<dbReference type="RefSeq" id="WP_066199510.1">
    <property type="nucleotide sequence ID" value="NZ_CBCSAS010000007.1"/>
</dbReference>
<evidence type="ECO:0000259" key="2">
    <source>
        <dbReference type="Pfam" id="PF20906"/>
    </source>
</evidence>
<evidence type="ECO:0000313" key="3">
    <source>
        <dbReference type="EMBL" id="OAR04846.1"/>
    </source>
</evidence>
<dbReference type="InterPro" id="IPR010318">
    <property type="entry name" value="S-Me-THD_N"/>
</dbReference>
<dbReference type="Pfam" id="PF20906">
    <property type="entry name" value="S-Me-THD_C"/>
    <property type="match status" value="1"/>
</dbReference>
<name>A0A132MFV1_HYDSH</name>
<dbReference type="InterPro" id="IPR048350">
    <property type="entry name" value="S-Me-THD-like_C"/>
</dbReference>
<dbReference type="InterPro" id="IPR027479">
    <property type="entry name" value="S-Me-THD_N_sf"/>
</dbReference>
<dbReference type="Pfam" id="PF06032">
    <property type="entry name" value="S-Me-THD_N"/>
    <property type="match status" value="1"/>
</dbReference>
<dbReference type="InterPro" id="IPR024071">
    <property type="entry name" value="S-Me-THD_C_sf"/>
</dbReference>
<gene>
    <name evidence="3" type="ORF">SA87_12285</name>
</gene>
<evidence type="ECO:0000259" key="1">
    <source>
        <dbReference type="Pfam" id="PF06032"/>
    </source>
</evidence>
<protein>
    <recommendedName>
        <fullName evidence="5">DUF917 domain-containing protein</fullName>
    </recommendedName>
</protein>
<evidence type="ECO:0000313" key="4">
    <source>
        <dbReference type="Proteomes" id="UP000243024"/>
    </source>
</evidence>
<dbReference type="Gene3D" id="2.40.390.10">
    <property type="entry name" value="CV3147-like"/>
    <property type="match status" value="1"/>
</dbReference>
<dbReference type="EMBL" id="JXBB01000010">
    <property type="protein sequence ID" value="OAR04846.1"/>
    <property type="molecule type" value="Genomic_DNA"/>
</dbReference>
<dbReference type="AlphaFoldDB" id="A0A132MFV1"/>
<feature type="domain" description="S-Me-THD N-terminal" evidence="1">
    <location>
        <begin position="8"/>
        <end position="163"/>
    </location>
</feature>
<feature type="domain" description="S-Me-THD-like C-terminal" evidence="2">
    <location>
        <begin position="166"/>
        <end position="353"/>
    </location>
</feature>
<evidence type="ECO:0008006" key="5">
    <source>
        <dbReference type="Google" id="ProtNLM"/>
    </source>
</evidence>
<keyword evidence="4" id="KW-1185">Reference proteome</keyword>
<dbReference type="OrthoDB" id="7441206at2"/>
<accession>A0A132MFV1</accession>